<evidence type="ECO:0000313" key="12">
    <source>
        <dbReference type="Proteomes" id="UP000268162"/>
    </source>
</evidence>
<gene>
    <name evidence="11" type="ORF">BJ085DRAFT_36076</name>
</gene>
<feature type="domain" description="Peptidase S9 prolyl oligopeptidase catalytic" evidence="9">
    <location>
        <begin position="597"/>
        <end position="794"/>
    </location>
</feature>
<dbReference type="EMBL" id="ML002996">
    <property type="protein sequence ID" value="RKP34993.1"/>
    <property type="molecule type" value="Genomic_DNA"/>
</dbReference>
<protein>
    <recommendedName>
        <fullName evidence="5">Prolyl endopeptidase-like</fullName>
    </recommendedName>
    <alternativeName>
        <fullName evidence="6">Prolylendopeptidase-like</fullName>
    </alternativeName>
</protein>
<feature type="compositionally biased region" description="Polar residues" evidence="8">
    <location>
        <begin position="436"/>
        <end position="456"/>
    </location>
</feature>
<dbReference type="PANTHER" id="PTHR11757">
    <property type="entry name" value="PROTEASE FAMILY S9A OLIGOPEPTIDASE"/>
    <property type="match status" value="1"/>
</dbReference>
<dbReference type="InterPro" id="IPR051543">
    <property type="entry name" value="Serine_Peptidase_S9A"/>
</dbReference>
<evidence type="ECO:0000259" key="9">
    <source>
        <dbReference type="Pfam" id="PF00326"/>
    </source>
</evidence>
<dbReference type="GO" id="GO:0006508">
    <property type="term" value="P:proteolysis"/>
    <property type="evidence" value="ECO:0007669"/>
    <property type="project" value="UniProtKB-KW"/>
</dbReference>
<feature type="region of interest" description="Disordered" evidence="8">
    <location>
        <begin position="419"/>
        <end position="459"/>
    </location>
</feature>
<evidence type="ECO:0000313" key="11">
    <source>
        <dbReference type="EMBL" id="RKP34993.1"/>
    </source>
</evidence>
<dbReference type="InterPro" id="IPR001375">
    <property type="entry name" value="Peptidase_S9_cat"/>
</dbReference>
<evidence type="ECO:0000256" key="5">
    <source>
        <dbReference type="ARBA" id="ARBA00039290"/>
    </source>
</evidence>
<keyword evidence="3" id="KW-0378">Hydrolase</keyword>
<dbReference type="PANTHER" id="PTHR11757:SF19">
    <property type="entry name" value="PROLYL ENDOPEPTIDASE-LIKE"/>
    <property type="match status" value="1"/>
</dbReference>
<feature type="region of interest" description="Disordered" evidence="8">
    <location>
        <begin position="143"/>
        <end position="165"/>
    </location>
</feature>
<feature type="region of interest" description="Disordered" evidence="8">
    <location>
        <begin position="801"/>
        <end position="838"/>
    </location>
</feature>
<proteinExistence type="inferred from homology"/>
<dbReference type="PRINTS" id="PR00862">
    <property type="entry name" value="PROLIGOPTASE"/>
</dbReference>
<dbReference type="SUPFAM" id="SSF50993">
    <property type="entry name" value="Peptidase/esterase 'gauge' domain"/>
    <property type="match status" value="1"/>
</dbReference>
<dbReference type="InterPro" id="IPR002470">
    <property type="entry name" value="Peptidase_S9A"/>
</dbReference>
<dbReference type="Gene3D" id="3.40.50.1820">
    <property type="entry name" value="alpha/beta hydrolase"/>
    <property type="match status" value="2"/>
</dbReference>
<keyword evidence="2" id="KW-0645">Protease</keyword>
<dbReference type="InterPro" id="IPR023302">
    <property type="entry name" value="Pept_S9A_N"/>
</dbReference>
<evidence type="ECO:0000256" key="2">
    <source>
        <dbReference type="ARBA" id="ARBA00022670"/>
    </source>
</evidence>
<dbReference type="InterPro" id="IPR029058">
    <property type="entry name" value="AB_hydrolase_fold"/>
</dbReference>
<keyword evidence="12" id="KW-1185">Reference proteome</keyword>
<comment type="similarity">
    <text evidence="1">Belongs to the peptidase S9A family.</text>
</comment>
<sequence>MAFPSPALTNPELLEAPRAERISRATTYYDQTFRDSYQWLMAEDPRSDPKIMAHLESENAYAESVLGTQAGLRSQVYRHLLEATGTISCTDSIVSPGQTNGGDEDTEQSRQLNHLEFDRAPTEPGSPPRYIYYWRITGTHPRTPRPHFSASTRTPRQYLRRPYNRPTADREEVLLDFSHSLFACHSVHSVEVSPDHRWIAYVVDTTGVGKLSLYLYDTRSRALSHQDQVHNVTPAIGWASGGRILFYCTPTTAQRPGQVYRHRLHTNPQQSDVPILSNYNPDAHFDIRISASRRLVFFDLVDSAQQQNQTHYLQSDQAAHPDVSPTLIQPFHSHLRYFVEHWGNHLVILANREGAEARINGQVFICPLQDPLCRREHWRPLVPYDSQIYVQRIFPFANHLVLWEQSLGKSLVRVVHLPKEQPPNTGRSSPYYIPPRTTSSGHGRNTSVSSPASQPIPNELDAPVRIQPLTSHYLAIGDIIAAVRIHPAGQDYYGNQLRYTVSSLARPPTTYEYRLDTQRKRELWASPLHHRFQAHQYTQERLFVDPPRVKDSFYLTPPRQFKIPVSLVYHAEHFRGDGSNPAVLLLDGCEGRCFEPEFNPQWQPLLDRGYVVVIAHVRGGSENGRAWHEVFGKYLQKKSSAYDLLAVAHALAKRRYTSAHRLAVMTFSEGAGMIAAAAINLKPALFRVAVLQSPATDVLNALMTRLMRADDSTSENGPTKLDHDPFATTLREEYGDPTADEAIFKYIASYSPYHHVNPKHRGRVPHILVHTHLDDSRAKYWQSTKWVSQLRHRLGSALATGSTYSTRTPSHSTFNLSDADGMNFRGGSSGRHDQGESMDCPDHRDLLLMVGMDPDSRPDSHPNQLTSLHQLATNIAFIIEKLENSMPDAPRLPSLYISRNGQASSREIDFDAIRTSCSSQS</sequence>
<keyword evidence="4" id="KW-0720">Serine protease</keyword>
<accession>A0A4P9ZNW3</accession>
<evidence type="ECO:0000256" key="6">
    <source>
        <dbReference type="ARBA" id="ARBA00042165"/>
    </source>
</evidence>
<reference evidence="12" key="1">
    <citation type="journal article" date="2018" name="Nat. Microbiol.">
        <title>Leveraging single-cell genomics to expand the fungal tree of life.</title>
        <authorList>
            <person name="Ahrendt S.R."/>
            <person name="Quandt C.A."/>
            <person name="Ciobanu D."/>
            <person name="Clum A."/>
            <person name="Salamov A."/>
            <person name="Andreopoulos B."/>
            <person name="Cheng J.F."/>
            <person name="Woyke T."/>
            <person name="Pelin A."/>
            <person name="Henrissat B."/>
            <person name="Reynolds N.K."/>
            <person name="Benny G.L."/>
            <person name="Smith M.E."/>
            <person name="James T.Y."/>
            <person name="Grigoriev I.V."/>
        </authorList>
    </citation>
    <scope>NUCLEOTIDE SEQUENCE [LARGE SCALE GENOMIC DNA]</scope>
    <source>
        <strain evidence="12">RSA 468</strain>
    </source>
</reference>
<evidence type="ECO:0000256" key="7">
    <source>
        <dbReference type="ARBA" id="ARBA00045448"/>
    </source>
</evidence>
<dbReference type="Pfam" id="PF02897">
    <property type="entry name" value="Peptidase_S9_N"/>
    <property type="match status" value="1"/>
</dbReference>
<dbReference type="GO" id="GO:0004252">
    <property type="term" value="F:serine-type endopeptidase activity"/>
    <property type="evidence" value="ECO:0007669"/>
    <property type="project" value="InterPro"/>
</dbReference>
<dbReference type="Proteomes" id="UP000268162">
    <property type="component" value="Unassembled WGS sequence"/>
</dbReference>
<dbReference type="Gene3D" id="2.130.10.120">
    <property type="entry name" value="Prolyl oligopeptidase, N-terminal domain"/>
    <property type="match status" value="2"/>
</dbReference>
<evidence type="ECO:0000259" key="10">
    <source>
        <dbReference type="Pfam" id="PF02897"/>
    </source>
</evidence>
<organism evidence="11 12">
    <name type="scientific">Dimargaris cristalligena</name>
    <dbReference type="NCBI Taxonomy" id="215637"/>
    <lineage>
        <taxon>Eukaryota</taxon>
        <taxon>Fungi</taxon>
        <taxon>Fungi incertae sedis</taxon>
        <taxon>Zoopagomycota</taxon>
        <taxon>Kickxellomycotina</taxon>
        <taxon>Dimargaritomycetes</taxon>
        <taxon>Dimargaritales</taxon>
        <taxon>Dimargaritaceae</taxon>
        <taxon>Dimargaris</taxon>
    </lineage>
</organism>
<evidence type="ECO:0000256" key="1">
    <source>
        <dbReference type="ARBA" id="ARBA00005228"/>
    </source>
</evidence>
<evidence type="ECO:0000256" key="8">
    <source>
        <dbReference type="SAM" id="MobiDB-lite"/>
    </source>
</evidence>
<comment type="function">
    <text evidence="7">Serine peptidase whose precise substrate specificity remains unclear. Does not cleave peptides after a arginine or lysine residue. Regulates trans-Golgi network morphology and sorting by regulating the membrane binding of the AP-1 complex. May play a role in the regulation of synaptic vesicle exocytosis.</text>
</comment>
<dbReference type="Pfam" id="PF00326">
    <property type="entry name" value="Peptidase_S9"/>
    <property type="match status" value="1"/>
</dbReference>
<dbReference type="SUPFAM" id="SSF53474">
    <property type="entry name" value="alpha/beta-Hydrolases"/>
    <property type="match status" value="1"/>
</dbReference>
<name>A0A4P9ZNW3_9FUNG</name>
<evidence type="ECO:0000256" key="3">
    <source>
        <dbReference type="ARBA" id="ARBA00022801"/>
    </source>
</evidence>
<evidence type="ECO:0000256" key="4">
    <source>
        <dbReference type="ARBA" id="ARBA00022825"/>
    </source>
</evidence>
<feature type="domain" description="Peptidase S9A N-terminal" evidence="10">
    <location>
        <begin position="156"/>
        <end position="521"/>
    </location>
</feature>
<feature type="compositionally biased region" description="Polar residues" evidence="8">
    <location>
        <begin position="801"/>
        <end position="816"/>
    </location>
</feature>
<dbReference type="AlphaFoldDB" id="A0A4P9ZNW3"/>